<accession>G6B0V1</accession>
<keyword evidence="1" id="KW-0812">Transmembrane</keyword>
<name>G6B0V1_9BACT</name>
<feature type="transmembrane region" description="Helical" evidence="1">
    <location>
        <begin position="31"/>
        <end position="55"/>
    </location>
</feature>
<reference evidence="2 3" key="1">
    <citation type="submission" date="2011-08" db="EMBL/GenBank/DDBJ databases">
        <authorList>
            <person name="Weinstock G."/>
            <person name="Sodergren E."/>
            <person name="Clifton S."/>
            <person name="Fulton L."/>
            <person name="Fulton B."/>
            <person name="Courtney L."/>
            <person name="Fronick C."/>
            <person name="Harrison M."/>
            <person name="Strong C."/>
            <person name="Farmer C."/>
            <person name="Delahaunty K."/>
            <person name="Markovic C."/>
            <person name="Hall O."/>
            <person name="Minx P."/>
            <person name="Tomlinson C."/>
            <person name="Mitreva M."/>
            <person name="Hou S."/>
            <person name="Chen J."/>
            <person name="Wollam A."/>
            <person name="Pepin K.H."/>
            <person name="Johnson M."/>
            <person name="Bhonagiri V."/>
            <person name="Zhang X."/>
            <person name="Suruliraj S."/>
            <person name="Warren W."/>
            <person name="Chinwalla A."/>
            <person name="Mardis E.R."/>
            <person name="Wilson R.K."/>
        </authorList>
    </citation>
    <scope>NUCLEOTIDE SEQUENCE [LARGE SCALE GENOMIC DNA]</scope>
    <source>
        <strain evidence="2 3">DSM 18206</strain>
    </source>
</reference>
<keyword evidence="1" id="KW-1133">Transmembrane helix</keyword>
<keyword evidence="1" id="KW-0472">Membrane</keyword>
<dbReference type="HOGENOM" id="CLU_2220768_0_0_10"/>
<comment type="caution">
    <text evidence="2">The sequence shown here is derived from an EMBL/GenBank/DDBJ whole genome shotgun (WGS) entry which is preliminary data.</text>
</comment>
<protein>
    <submittedName>
        <fullName evidence="2">Uncharacterized protein</fullName>
    </submittedName>
</protein>
<gene>
    <name evidence="2" type="ORF">HMPREF0673_02519</name>
</gene>
<organism evidence="2 3">
    <name type="scientific">Leyella stercorea DSM 18206</name>
    <dbReference type="NCBI Taxonomy" id="1002367"/>
    <lineage>
        <taxon>Bacteria</taxon>
        <taxon>Pseudomonadati</taxon>
        <taxon>Bacteroidota</taxon>
        <taxon>Bacteroidia</taxon>
        <taxon>Bacteroidales</taxon>
        <taxon>Prevotellaceae</taxon>
        <taxon>Leyella</taxon>
    </lineage>
</organism>
<sequence>MLEVVDGEVVVAVEAYEIMAVALVVAEEEVLAVHAAIVFPPAFCLLYGFAFGMVVAAEWNVVFFKVVENLFLSFGYLFHSSSNYFLQKYNIIAYKQKLFDNKSLPL</sequence>
<evidence type="ECO:0000313" key="2">
    <source>
        <dbReference type="EMBL" id="EHJ37135.1"/>
    </source>
</evidence>
<evidence type="ECO:0000313" key="3">
    <source>
        <dbReference type="Proteomes" id="UP000004407"/>
    </source>
</evidence>
<dbReference type="Proteomes" id="UP000004407">
    <property type="component" value="Unassembled WGS sequence"/>
</dbReference>
<dbReference type="AlphaFoldDB" id="G6B0V1"/>
<dbReference type="EMBL" id="AFZZ01000214">
    <property type="protein sequence ID" value="EHJ37135.1"/>
    <property type="molecule type" value="Genomic_DNA"/>
</dbReference>
<evidence type="ECO:0000256" key="1">
    <source>
        <dbReference type="SAM" id="Phobius"/>
    </source>
</evidence>
<proteinExistence type="predicted"/>
<feature type="transmembrane region" description="Helical" evidence="1">
    <location>
        <begin position="62"/>
        <end position="79"/>
    </location>
</feature>